<evidence type="ECO:0000313" key="3">
    <source>
        <dbReference type="Proteomes" id="UP000323317"/>
    </source>
</evidence>
<feature type="signal peptide" evidence="1">
    <location>
        <begin position="1"/>
        <end position="23"/>
    </location>
</feature>
<sequence>MKKENSFLLILFLFMAVVLSACSNEQAVFKLLEDEEYEEAITQMDELLVKGKVEDENVFFNKIKEIVEKGVENKIANKQFESAIAQLKLFEDFKHLEDYITEFRNKVHRFKESYEHYNNGLSFYNEGQYEQAFSNWEYVIEQDTENYVEAQKLENQYYLDLVQDMTEDQAWVSLQKIEEGIHILNKISKVIEEQYSQSRVLKEEIILDFLSYYIIYSGESKFSPENTDLSAVFSLLSHEGMQKEEAGKARQAWAEANIKAALDKIKGFDDKSASEVMEADQYLSRALDVLSSEEQQSIKDDINFIQEFISIVRNFAENDLDFKESSDKVHFAYEYNGSHAESPYGRFRFRVKVEDSNSLYYEVVNDDAYDLSINYEVKAIIHDDKRLALPKPDYHSRPELNQFGEKDSSFYHGTDKFVFTTREEHYETFINAVNQQESLLIIEISDEGKVMKYSVELQRGYRFVGFMAELYAMEEEYFNNKE</sequence>
<organism evidence="2 3">
    <name type="scientific">Rossellomorea vietnamensis</name>
    <dbReference type="NCBI Taxonomy" id="218284"/>
    <lineage>
        <taxon>Bacteria</taxon>
        <taxon>Bacillati</taxon>
        <taxon>Bacillota</taxon>
        <taxon>Bacilli</taxon>
        <taxon>Bacillales</taxon>
        <taxon>Bacillaceae</taxon>
        <taxon>Rossellomorea</taxon>
    </lineage>
</organism>
<protein>
    <submittedName>
        <fullName evidence="2">Uncharacterized protein</fullName>
    </submittedName>
</protein>
<dbReference type="AlphaFoldDB" id="A0A5D4K7Z1"/>
<dbReference type="RefSeq" id="WP_148948308.1">
    <property type="nucleotide sequence ID" value="NZ_VTEH01000018.1"/>
</dbReference>
<dbReference type="PROSITE" id="PS51257">
    <property type="entry name" value="PROKAR_LIPOPROTEIN"/>
    <property type="match status" value="1"/>
</dbReference>
<gene>
    <name evidence="2" type="ORF">FZC79_18750</name>
</gene>
<comment type="caution">
    <text evidence="2">The sequence shown here is derived from an EMBL/GenBank/DDBJ whole genome shotgun (WGS) entry which is preliminary data.</text>
</comment>
<name>A0A5D4K7Z1_9BACI</name>
<evidence type="ECO:0000313" key="2">
    <source>
        <dbReference type="EMBL" id="TYR73481.1"/>
    </source>
</evidence>
<dbReference type="EMBL" id="VTEH01000018">
    <property type="protein sequence ID" value="TYR73481.1"/>
    <property type="molecule type" value="Genomic_DNA"/>
</dbReference>
<accession>A0A5D4K7Z1</accession>
<reference evidence="2 3" key="1">
    <citation type="submission" date="2019-08" db="EMBL/GenBank/DDBJ databases">
        <title>Bacillus genomes from the desert of Cuatro Cienegas, Coahuila.</title>
        <authorList>
            <person name="Olmedo-Alvarez G."/>
        </authorList>
    </citation>
    <scope>NUCLEOTIDE SEQUENCE [LARGE SCALE GENOMIC DNA]</scope>
    <source>
        <strain evidence="2 3">CH40_1T</strain>
    </source>
</reference>
<keyword evidence="1" id="KW-0732">Signal</keyword>
<proteinExistence type="predicted"/>
<feature type="chain" id="PRO_5039158232" evidence="1">
    <location>
        <begin position="24"/>
        <end position="482"/>
    </location>
</feature>
<evidence type="ECO:0000256" key="1">
    <source>
        <dbReference type="SAM" id="SignalP"/>
    </source>
</evidence>
<dbReference type="Proteomes" id="UP000323317">
    <property type="component" value="Unassembled WGS sequence"/>
</dbReference>